<dbReference type="Proteomes" id="UP000681720">
    <property type="component" value="Unassembled WGS sequence"/>
</dbReference>
<dbReference type="Proteomes" id="UP000663834">
    <property type="component" value="Unassembled WGS sequence"/>
</dbReference>
<sequence length="194" mass="22776">MVNSYDLNGMDMQAIELFHQILREFLHEATYVCALNARSHARLVSQARLIFQNIVMKAMRIYSILIDCLSRALFFAETQESIEEYERNHSPEPTMYMALLSGARNAKNIYLSQNIYDRMKNLFPQRKNLLISAAVLLANTYMRHAVKSTMHQILNWKCTNQVPKKRRSHMDYSRWTTLCKSTIVLFIIYTDNVK</sequence>
<comment type="caution">
    <text evidence="3">The sequence shown here is derived from an EMBL/GenBank/DDBJ whole genome shotgun (WGS) entry which is preliminary data.</text>
</comment>
<dbReference type="InterPro" id="IPR011990">
    <property type="entry name" value="TPR-like_helical_dom_sf"/>
</dbReference>
<dbReference type="EMBL" id="CAJNOW010017977">
    <property type="protein sequence ID" value="CAF1661799.1"/>
    <property type="molecule type" value="Genomic_DNA"/>
</dbReference>
<evidence type="ECO:0000313" key="2">
    <source>
        <dbReference type="EMBL" id="CAF1661799.1"/>
    </source>
</evidence>
<dbReference type="EMBL" id="CAJOBG010028645">
    <property type="protein sequence ID" value="CAF4349595.1"/>
    <property type="molecule type" value="Genomic_DNA"/>
</dbReference>
<dbReference type="Gene3D" id="1.25.40.10">
    <property type="entry name" value="Tetratricopeptide repeat domain"/>
    <property type="match status" value="1"/>
</dbReference>
<dbReference type="PANTHER" id="PTHR47928">
    <property type="entry name" value="REPEAT-CONTAINING PROTEIN, PUTATIVE-RELATED"/>
    <property type="match status" value="1"/>
</dbReference>
<dbReference type="Proteomes" id="UP000663855">
    <property type="component" value="Unassembled WGS sequence"/>
</dbReference>
<dbReference type="Proteomes" id="UP000681967">
    <property type="component" value="Unassembled WGS sequence"/>
</dbReference>
<dbReference type="EMBL" id="CAJOBJ010065682">
    <property type="protein sequence ID" value="CAF4437761.1"/>
    <property type="molecule type" value="Genomic_DNA"/>
</dbReference>
<evidence type="ECO:0000313" key="4">
    <source>
        <dbReference type="EMBL" id="CAF4349595.1"/>
    </source>
</evidence>
<evidence type="ECO:0000313" key="8">
    <source>
        <dbReference type="Proteomes" id="UP000663866"/>
    </source>
</evidence>
<dbReference type="InterPro" id="IPR050421">
    <property type="entry name" value="PPR"/>
</dbReference>
<dbReference type="EMBL" id="CAJNRE010006692">
    <property type="protein sequence ID" value="CAF2057919.1"/>
    <property type="molecule type" value="Genomic_DNA"/>
</dbReference>
<proteinExistence type="predicted"/>
<gene>
    <name evidence="6" type="ORF">BYL167_LOCUS37020</name>
    <name evidence="1" type="ORF">CJN711_LOCUS29083</name>
    <name evidence="5" type="ORF">GIL414_LOCUS31835</name>
    <name evidence="2" type="ORF">KQP761_LOCUS32218</name>
    <name evidence="3" type="ORF">MBJ925_LOCUS14329</name>
    <name evidence="4" type="ORF">OVN521_LOCUS32861</name>
</gene>
<reference evidence="3" key="1">
    <citation type="submission" date="2021-02" db="EMBL/GenBank/DDBJ databases">
        <authorList>
            <person name="Nowell W R."/>
        </authorList>
    </citation>
    <scope>NUCLEOTIDE SEQUENCE</scope>
</reference>
<dbReference type="PANTHER" id="PTHR47928:SF146">
    <property type="entry name" value="DYW DOMAIN-CONTAINING PROTEIN"/>
    <property type="match status" value="1"/>
</dbReference>
<dbReference type="EMBL" id="CAJNOV010013759">
    <property type="protein sequence ID" value="CAF1531673.1"/>
    <property type="molecule type" value="Genomic_DNA"/>
</dbReference>
<dbReference type="Proteomes" id="UP000663866">
    <property type="component" value="Unassembled WGS sequence"/>
</dbReference>
<keyword evidence="8" id="KW-1185">Reference proteome</keyword>
<evidence type="ECO:0000313" key="6">
    <source>
        <dbReference type="EMBL" id="CAF4523697.1"/>
    </source>
</evidence>
<dbReference type="OrthoDB" id="9997458at2759"/>
<evidence type="ECO:0000313" key="7">
    <source>
        <dbReference type="Proteomes" id="UP000663824"/>
    </source>
</evidence>
<name>A0A816QCJ7_9BILA</name>
<protein>
    <submittedName>
        <fullName evidence="3">Uncharacterized protein</fullName>
    </submittedName>
</protein>
<accession>A0A816QCJ7</accession>
<evidence type="ECO:0000313" key="3">
    <source>
        <dbReference type="EMBL" id="CAF2057919.1"/>
    </source>
</evidence>
<dbReference type="EMBL" id="CAJOBH010082512">
    <property type="protein sequence ID" value="CAF4523697.1"/>
    <property type="molecule type" value="Genomic_DNA"/>
</dbReference>
<dbReference type="AlphaFoldDB" id="A0A816QCJ7"/>
<organism evidence="3 7">
    <name type="scientific">Rotaria magnacalcarata</name>
    <dbReference type="NCBI Taxonomy" id="392030"/>
    <lineage>
        <taxon>Eukaryota</taxon>
        <taxon>Metazoa</taxon>
        <taxon>Spiralia</taxon>
        <taxon>Gnathifera</taxon>
        <taxon>Rotifera</taxon>
        <taxon>Eurotatoria</taxon>
        <taxon>Bdelloidea</taxon>
        <taxon>Philodinida</taxon>
        <taxon>Philodinidae</taxon>
        <taxon>Rotaria</taxon>
    </lineage>
</organism>
<evidence type="ECO:0000313" key="5">
    <source>
        <dbReference type="EMBL" id="CAF4437761.1"/>
    </source>
</evidence>
<evidence type="ECO:0000313" key="1">
    <source>
        <dbReference type="EMBL" id="CAF1531673.1"/>
    </source>
</evidence>
<dbReference type="Proteomes" id="UP000663824">
    <property type="component" value="Unassembled WGS sequence"/>
</dbReference>